<keyword evidence="1" id="KW-0812">Transmembrane</keyword>
<accession>A0A915ZPT3</accession>
<dbReference type="AlphaFoldDB" id="A0A915ZPT3"/>
<dbReference type="EMBL" id="CAGKOT010000046">
    <property type="protein sequence ID" value="CAB5382484.1"/>
    <property type="molecule type" value="Genomic_DNA"/>
</dbReference>
<organism evidence="2 3">
    <name type="scientific">Rhizophagus irregularis</name>
    <dbReference type="NCBI Taxonomy" id="588596"/>
    <lineage>
        <taxon>Eukaryota</taxon>
        <taxon>Fungi</taxon>
        <taxon>Fungi incertae sedis</taxon>
        <taxon>Mucoromycota</taxon>
        <taxon>Glomeromycotina</taxon>
        <taxon>Glomeromycetes</taxon>
        <taxon>Glomerales</taxon>
        <taxon>Glomeraceae</taxon>
        <taxon>Rhizophagus</taxon>
    </lineage>
</organism>
<evidence type="ECO:0000313" key="2">
    <source>
        <dbReference type="EMBL" id="CAB5382484.1"/>
    </source>
</evidence>
<dbReference type="Proteomes" id="UP000684084">
    <property type="component" value="Unassembled WGS sequence"/>
</dbReference>
<keyword evidence="1" id="KW-1133">Transmembrane helix</keyword>
<keyword evidence="1" id="KW-0472">Membrane</keyword>
<gene>
    <name evidence="2" type="ORF">CHRIB12_LOCUS17995</name>
</gene>
<evidence type="ECO:0000256" key="1">
    <source>
        <dbReference type="SAM" id="Phobius"/>
    </source>
</evidence>
<reference evidence="2" key="1">
    <citation type="submission" date="2020-05" db="EMBL/GenBank/DDBJ databases">
        <authorList>
            <person name="Rincon C."/>
            <person name="Sanders R I."/>
            <person name="Robbins C."/>
            <person name="Chaturvedi A."/>
        </authorList>
    </citation>
    <scope>NUCLEOTIDE SEQUENCE</scope>
    <source>
        <strain evidence="2">CHB12</strain>
    </source>
</reference>
<evidence type="ECO:0000313" key="3">
    <source>
        <dbReference type="Proteomes" id="UP000684084"/>
    </source>
</evidence>
<feature type="transmembrane region" description="Helical" evidence="1">
    <location>
        <begin position="6"/>
        <end position="35"/>
    </location>
</feature>
<proteinExistence type="predicted"/>
<protein>
    <submittedName>
        <fullName evidence="2">Uncharacterized protein</fullName>
    </submittedName>
</protein>
<dbReference type="OrthoDB" id="10304796at2759"/>
<name>A0A915ZPT3_9GLOM</name>
<sequence>MIIKQLLIAFAFYSFILRAIVAVAFTVLSLVGTVVDSNHIKVSMQLSHSWKNTNPADYETAKWKLEYLSLFEENLKIFLRR</sequence>
<comment type="caution">
    <text evidence="2">The sequence shown here is derived from an EMBL/GenBank/DDBJ whole genome shotgun (WGS) entry which is preliminary data.</text>
</comment>